<feature type="domain" description="SLH" evidence="2">
    <location>
        <begin position="373"/>
        <end position="434"/>
    </location>
</feature>
<feature type="signal peptide" evidence="1">
    <location>
        <begin position="1"/>
        <end position="23"/>
    </location>
</feature>
<feature type="domain" description="SLH" evidence="2">
    <location>
        <begin position="435"/>
        <end position="500"/>
    </location>
</feature>
<dbReference type="EMBL" id="AMFJ01000203">
    <property type="protein sequence ID" value="EKE29238.1"/>
    <property type="molecule type" value="Genomic_DNA"/>
</dbReference>
<dbReference type="PROSITE" id="PS51272">
    <property type="entry name" value="SLH"/>
    <property type="match status" value="3"/>
</dbReference>
<dbReference type="AlphaFoldDB" id="K2G211"/>
<name>K2G211_9BACT</name>
<evidence type="ECO:0000313" key="3">
    <source>
        <dbReference type="EMBL" id="EKE29238.1"/>
    </source>
</evidence>
<accession>K2G211</accession>
<sequence length="557" mass="63881">MINMKKILTSWLVSIILFSQSYAASFPSLPMTIWWTLKNWSTNFSAGTKLDFYDWAWSLISSFTTTKEWYYWGNNPTTDINPTLPSYAWNLQIRLTWAWVNQILTSANITAQNIWTGCPDKWAIIFNSWICRYDINIASTVAANAWMNTFTWAVTLSWANSTGIVFSSTWTLQINSSTWWNAVILPTNNLNITASWGWWDWVFIPPTVTVASWAISVPAWYTRIPSLTFKIWSETNSLILSWWSAMVNINVWTAYNWKILKIYRADNTQSQYSYLADCTVASWICSFSSNHFSVFSLAEPVAVSPPATVPTAPPASSWGGGGWIVSVSTTVPTTSTVSTSTGTATSSTWTVATTIPNAENKSTAAETKTQTVSTGPVFNDIFTSFAKTDIEYFVSKWVIKWFPDWSFKPNLDTTRAEFLAIIMKWMDYVWLDPSVTKTSFTDVKVWWMIRYVEAWKKLGINWQIIDWKSVFRPNDSITRAEALAIIFKVANLQTQESSNAIFADIESPWMIKYVNKAKELWITSWQTVNWRFIFRPNDWITRAETLRMLTKALSVKQ</sequence>
<reference evidence="3" key="1">
    <citation type="journal article" date="2012" name="Science">
        <title>Fermentation, hydrogen, and sulfur metabolism in multiple uncultivated bacterial phyla.</title>
        <authorList>
            <person name="Wrighton K.C."/>
            <person name="Thomas B.C."/>
            <person name="Sharon I."/>
            <person name="Miller C.S."/>
            <person name="Castelle C.J."/>
            <person name="VerBerkmoes N.C."/>
            <person name="Wilkins M.J."/>
            <person name="Hettich R.L."/>
            <person name="Lipton M.S."/>
            <person name="Williams K.H."/>
            <person name="Long P.E."/>
            <person name="Banfield J.F."/>
        </authorList>
    </citation>
    <scope>NUCLEOTIDE SEQUENCE [LARGE SCALE GENOMIC DNA]</scope>
</reference>
<dbReference type="InterPro" id="IPR001119">
    <property type="entry name" value="SLH_dom"/>
</dbReference>
<organism evidence="3">
    <name type="scientific">uncultured bacterium</name>
    <name type="common">gcode 4</name>
    <dbReference type="NCBI Taxonomy" id="1234023"/>
    <lineage>
        <taxon>Bacteria</taxon>
        <taxon>environmental samples</taxon>
    </lineage>
</organism>
<comment type="caution">
    <text evidence="3">The sequence shown here is derived from an EMBL/GenBank/DDBJ whole genome shotgun (WGS) entry which is preliminary data.</text>
</comment>
<gene>
    <name evidence="3" type="ORF">ACD_2C00203G0002</name>
</gene>
<feature type="chain" id="PRO_5017208134" evidence="1">
    <location>
        <begin position="24"/>
        <end position="557"/>
    </location>
</feature>
<evidence type="ECO:0000259" key="2">
    <source>
        <dbReference type="PROSITE" id="PS51272"/>
    </source>
</evidence>
<evidence type="ECO:0000256" key="1">
    <source>
        <dbReference type="SAM" id="SignalP"/>
    </source>
</evidence>
<protein>
    <submittedName>
        <fullName evidence="3">S-layer protein</fullName>
    </submittedName>
</protein>
<keyword evidence="1" id="KW-0732">Signal</keyword>
<proteinExistence type="predicted"/>
<feature type="domain" description="SLH" evidence="2">
    <location>
        <begin position="502"/>
        <end position="557"/>
    </location>
</feature>